<keyword evidence="2" id="KW-1185">Reference proteome</keyword>
<dbReference type="GeneID" id="19333440"/>
<dbReference type="KEGG" id="pfj:MYCFIDRAFT_175802"/>
<dbReference type="RefSeq" id="XP_007927658.1">
    <property type="nucleotide sequence ID" value="XM_007929467.1"/>
</dbReference>
<dbReference type="AlphaFoldDB" id="M3AYL0"/>
<sequence length="109" mass="12693">MVLLRLWQASSRDQLLRHQVSWVKERPLCSRKRHCTVRRKRLLPEKENDSNGLRGPLLHSASAADLPFRTLRVGRQCSVAYDSIQQQSPKLKPARQEEWQHAVATTRDL</sequence>
<name>M3AYL0_PSEFD</name>
<proteinExistence type="predicted"/>
<dbReference type="EMBL" id="KB446559">
    <property type="protein sequence ID" value="EME82257.1"/>
    <property type="molecule type" value="Genomic_DNA"/>
</dbReference>
<reference evidence="1 2" key="1">
    <citation type="journal article" date="2012" name="PLoS Pathog.">
        <title>Diverse lifestyles and strategies of plant pathogenesis encoded in the genomes of eighteen Dothideomycetes fungi.</title>
        <authorList>
            <person name="Ohm R.A."/>
            <person name="Feau N."/>
            <person name="Henrissat B."/>
            <person name="Schoch C.L."/>
            <person name="Horwitz B.A."/>
            <person name="Barry K.W."/>
            <person name="Condon B.J."/>
            <person name="Copeland A.C."/>
            <person name="Dhillon B."/>
            <person name="Glaser F."/>
            <person name="Hesse C.N."/>
            <person name="Kosti I."/>
            <person name="LaButti K."/>
            <person name="Lindquist E.A."/>
            <person name="Lucas S."/>
            <person name="Salamov A.A."/>
            <person name="Bradshaw R.E."/>
            <person name="Ciuffetti L."/>
            <person name="Hamelin R.C."/>
            <person name="Kema G.H.J."/>
            <person name="Lawrence C."/>
            <person name="Scott J.A."/>
            <person name="Spatafora J.W."/>
            <person name="Turgeon B.G."/>
            <person name="de Wit P.J.G.M."/>
            <person name="Zhong S."/>
            <person name="Goodwin S.B."/>
            <person name="Grigoriev I.V."/>
        </authorList>
    </citation>
    <scope>NUCLEOTIDE SEQUENCE [LARGE SCALE GENOMIC DNA]</scope>
    <source>
        <strain evidence="1 2">CIRAD86</strain>
    </source>
</reference>
<evidence type="ECO:0000313" key="1">
    <source>
        <dbReference type="EMBL" id="EME82257.1"/>
    </source>
</evidence>
<protein>
    <submittedName>
        <fullName evidence="1">Uncharacterized protein</fullName>
    </submittedName>
</protein>
<organism evidence="1 2">
    <name type="scientific">Pseudocercospora fijiensis (strain CIRAD86)</name>
    <name type="common">Black leaf streak disease fungus</name>
    <name type="synonym">Mycosphaerella fijiensis</name>
    <dbReference type="NCBI Taxonomy" id="383855"/>
    <lineage>
        <taxon>Eukaryota</taxon>
        <taxon>Fungi</taxon>
        <taxon>Dikarya</taxon>
        <taxon>Ascomycota</taxon>
        <taxon>Pezizomycotina</taxon>
        <taxon>Dothideomycetes</taxon>
        <taxon>Dothideomycetidae</taxon>
        <taxon>Mycosphaerellales</taxon>
        <taxon>Mycosphaerellaceae</taxon>
        <taxon>Pseudocercospora</taxon>
    </lineage>
</organism>
<evidence type="ECO:0000313" key="2">
    <source>
        <dbReference type="Proteomes" id="UP000016932"/>
    </source>
</evidence>
<dbReference type="HOGENOM" id="CLU_2185120_0_0_1"/>
<dbReference type="VEuPathDB" id="FungiDB:MYCFIDRAFT_175802"/>
<dbReference type="Proteomes" id="UP000016932">
    <property type="component" value="Unassembled WGS sequence"/>
</dbReference>
<gene>
    <name evidence="1" type="ORF">MYCFIDRAFT_175802</name>
</gene>
<accession>M3AYL0</accession>